<accession>A0A7K8NXZ9</accession>
<proteinExistence type="inferred from homology"/>
<dbReference type="PRINTS" id="PR00412">
    <property type="entry name" value="EPOXHYDRLASE"/>
</dbReference>
<evidence type="ECO:0000256" key="1">
    <source>
        <dbReference type="ARBA" id="ARBA00022801"/>
    </source>
</evidence>
<dbReference type="InterPro" id="IPR000073">
    <property type="entry name" value="AB_hydrolase_1"/>
</dbReference>
<dbReference type="GO" id="GO:0004301">
    <property type="term" value="F:epoxide hydrolase activity"/>
    <property type="evidence" value="ECO:0007669"/>
    <property type="project" value="UniProtKB-ARBA"/>
</dbReference>
<dbReference type="SUPFAM" id="SSF53474">
    <property type="entry name" value="alpha/beta-Hydrolases"/>
    <property type="match status" value="1"/>
</dbReference>
<dbReference type="InterPro" id="IPR000639">
    <property type="entry name" value="Epox_hydrolase-like"/>
</dbReference>
<organism evidence="4 5">
    <name type="scientific">Casuarius casuarius</name>
    <name type="common">Southern cassowary</name>
    <name type="synonym">Struthio casuarius</name>
    <dbReference type="NCBI Taxonomy" id="8787"/>
    <lineage>
        <taxon>Eukaryota</taxon>
        <taxon>Metazoa</taxon>
        <taxon>Chordata</taxon>
        <taxon>Craniata</taxon>
        <taxon>Vertebrata</taxon>
        <taxon>Euteleostomi</taxon>
        <taxon>Archelosauria</taxon>
        <taxon>Archosauria</taxon>
        <taxon>Dinosauria</taxon>
        <taxon>Saurischia</taxon>
        <taxon>Theropoda</taxon>
        <taxon>Coelurosauria</taxon>
        <taxon>Aves</taxon>
        <taxon>Palaeognathae</taxon>
        <taxon>Casuariiformes</taxon>
        <taxon>Casuariidae</taxon>
        <taxon>Casuarius</taxon>
    </lineage>
</organism>
<feature type="non-terminal residue" evidence="4">
    <location>
        <position position="282"/>
    </location>
</feature>
<dbReference type="InterPro" id="IPR029058">
    <property type="entry name" value="AB_hydrolase_fold"/>
</dbReference>
<dbReference type="Proteomes" id="UP000524187">
    <property type="component" value="Unassembled WGS sequence"/>
</dbReference>
<dbReference type="Gene3D" id="3.40.50.1820">
    <property type="entry name" value="alpha/beta hydrolase"/>
    <property type="match status" value="1"/>
</dbReference>
<sequence>FCWRHQLREFSTRFRVVALDLRGCGASDKPPGRSSYGPETLLEDIRQVVEALGTPGEKGEQQPGGTRWPRGPRASRATFSASVGVPKCILVGHDWGGIFSWEFAATYPDMVEKLVIIAASHRAVMADFAAHHPTQLLRSSYVFLFQLPWLPELLLSLGDFELLRTVLTGRWLGIEAPRRRLTEQELDAYLYGLSQPRGLTPPLHYYRNLFGEGPVRLERPLAPVLLLWGARDAYLDPRLGPYLQRRLAPAARLHVLPGASHWLPEDQPDAVNRLLWDFVGTP</sequence>
<keyword evidence="1 4" id="KW-0378">Hydrolase</keyword>
<comment type="similarity">
    <text evidence="2">Belongs to the AB hydrolase superfamily. Epoxide hydrolase family.</text>
</comment>
<dbReference type="PANTHER" id="PTHR43329">
    <property type="entry name" value="EPOXIDE HYDROLASE"/>
    <property type="match status" value="1"/>
</dbReference>
<keyword evidence="5" id="KW-1185">Reference proteome</keyword>
<evidence type="ECO:0000259" key="3">
    <source>
        <dbReference type="Pfam" id="PF12697"/>
    </source>
</evidence>
<feature type="non-terminal residue" evidence="4">
    <location>
        <position position="1"/>
    </location>
</feature>
<gene>
    <name evidence="4" type="primary">Ephx4</name>
    <name evidence="4" type="ORF">CASCAS_R15369</name>
</gene>
<name>A0A7K8NXZ9_CASCA</name>
<evidence type="ECO:0000313" key="5">
    <source>
        <dbReference type="Proteomes" id="UP000524187"/>
    </source>
</evidence>
<feature type="domain" description="AB hydrolase-1" evidence="3">
    <location>
        <begin position="2"/>
        <end position="273"/>
    </location>
</feature>
<dbReference type="AlphaFoldDB" id="A0A7K8NXZ9"/>
<evidence type="ECO:0000313" key="4">
    <source>
        <dbReference type="EMBL" id="NXE58250.1"/>
    </source>
</evidence>
<evidence type="ECO:0000256" key="2">
    <source>
        <dbReference type="ARBA" id="ARBA00038334"/>
    </source>
</evidence>
<comment type="caution">
    <text evidence="4">The sequence shown here is derived from an EMBL/GenBank/DDBJ whole genome shotgun (WGS) entry which is preliminary data.</text>
</comment>
<protein>
    <submittedName>
        <fullName evidence="4">EPHX4 hydrolase</fullName>
    </submittedName>
</protein>
<reference evidence="4 5" key="1">
    <citation type="submission" date="2019-09" db="EMBL/GenBank/DDBJ databases">
        <title>Bird 10,000 Genomes (B10K) Project - Family phase.</title>
        <authorList>
            <person name="Zhang G."/>
        </authorList>
    </citation>
    <scope>NUCLEOTIDE SEQUENCE [LARGE SCALE GENOMIC DNA]</scope>
    <source>
        <strain evidence="4">B10K-LSUMZ-50683</strain>
        <tissue evidence="4">Muscle</tissue>
    </source>
</reference>
<dbReference type="EMBL" id="VWPT01001502">
    <property type="protein sequence ID" value="NXE58250.1"/>
    <property type="molecule type" value="Genomic_DNA"/>
</dbReference>
<dbReference type="Pfam" id="PF12697">
    <property type="entry name" value="Abhydrolase_6"/>
    <property type="match status" value="1"/>
</dbReference>